<evidence type="ECO:0000313" key="1">
    <source>
        <dbReference type="EMBL" id="DAF91424.1"/>
    </source>
</evidence>
<accession>A0A8S5UAC8</accession>
<organism evidence="1">
    <name type="scientific">Myoviridae sp. ctWPU11</name>
    <dbReference type="NCBI Taxonomy" id="2825118"/>
    <lineage>
        <taxon>Viruses</taxon>
        <taxon>Duplodnaviria</taxon>
        <taxon>Heunggongvirae</taxon>
        <taxon>Uroviricota</taxon>
        <taxon>Caudoviricetes</taxon>
    </lineage>
</organism>
<dbReference type="EMBL" id="BK016053">
    <property type="protein sequence ID" value="DAF91424.1"/>
    <property type="molecule type" value="Genomic_DNA"/>
</dbReference>
<name>A0A8S5UAC8_9CAUD</name>
<sequence>MTSTPPNRGHFFCHLADFLHFFVYDNAALLYR</sequence>
<protein>
    <submittedName>
        <fullName evidence="1">Uncharacterized protein</fullName>
    </submittedName>
</protein>
<reference evidence="1" key="1">
    <citation type="journal article" date="2021" name="Proc. Natl. Acad. Sci. U.S.A.">
        <title>A Catalog of Tens of Thousands of Viruses from Human Metagenomes Reveals Hidden Associations with Chronic Diseases.</title>
        <authorList>
            <person name="Tisza M.J."/>
            <person name="Buck C.B."/>
        </authorList>
    </citation>
    <scope>NUCLEOTIDE SEQUENCE</scope>
    <source>
        <strain evidence="1">CtWPU11</strain>
    </source>
</reference>
<proteinExistence type="predicted"/>